<dbReference type="AlphaFoldDB" id="A0A0A9LXQ4"/>
<accession>A0A0A9LXQ4</accession>
<sequence length="50" mass="5657">MGVQVTIQKAQRQISVLIVKVRAIMPSVPCGEIKGILKRQIQRKVELLKM</sequence>
<name>A0A0A9LXQ4_ARUDO</name>
<evidence type="ECO:0000313" key="1">
    <source>
        <dbReference type="EMBL" id="JAD76619.1"/>
    </source>
</evidence>
<reference evidence="1" key="2">
    <citation type="journal article" date="2015" name="Data Brief">
        <title>Shoot transcriptome of the giant reed, Arundo donax.</title>
        <authorList>
            <person name="Barrero R.A."/>
            <person name="Guerrero F.D."/>
            <person name="Moolhuijzen P."/>
            <person name="Goolsby J.A."/>
            <person name="Tidwell J."/>
            <person name="Bellgard S.E."/>
            <person name="Bellgard M.I."/>
        </authorList>
    </citation>
    <scope>NUCLEOTIDE SEQUENCE</scope>
    <source>
        <tissue evidence="1">Shoot tissue taken approximately 20 cm above the soil surface</tissue>
    </source>
</reference>
<organism evidence="1">
    <name type="scientific">Arundo donax</name>
    <name type="common">Giant reed</name>
    <name type="synonym">Donax arundinaceus</name>
    <dbReference type="NCBI Taxonomy" id="35708"/>
    <lineage>
        <taxon>Eukaryota</taxon>
        <taxon>Viridiplantae</taxon>
        <taxon>Streptophyta</taxon>
        <taxon>Embryophyta</taxon>
        <taxon>Tracheophyta</taxon>
        <taxon>Spermatophyta</taxon>
        <taxon>Magnoliopsida</taxon>
        <taxon>Liliopsida</taxon>
        <taxon>Poales</taxon>
        <taxon>Poaceae</taxon>
        <taxon>PACMAD clade</taxon>
        <taxon>Arundinoideae</taxon>
        <taxon>Arundineae</taxon>
        <taxon>Arundo</taxon>
    </lineage>
</organism>
<reference evidence="1" key="1">
    <citation type="submission" date="2014-09" db="EMBL/GenBank/DDBJ databases">
        <authorList>
            <person name="Magalhaes I.L.F."/>
            <person name="Oliveira U."/>
            <person name="Santos F.R."/>
            <person name="Vidigal T.H.D.A."/>
            <person name="Brescovit A.D."/>
            <person name="Santos A.J."/>
        </authorList>
    </citation>
    <scope>NUCLEOTIDE SEQUENCE</scope>
    <source>
        <tissue evidence="1">Shoot tissue taken approximately 20 cm above the soil surface</tissue>
    </source>
</reference>
<protein>
    <submittedName>
        <fullName evidence="1">Uncharacterized protein</fullName>
    </submittedName>
</protein>
<proteinExistence type="predicted"/>
<dbReference type="EMBL" id="GBRH01221276">
    <property type="protein sequence ID" value="JAD76619.1"/>
    <property type="molecule type" value="Transcribed_RNA"/>
</dbReference>